<accession>A0ABS5EUK1</accession>
<dbReference type="Proteomes" id="UP001196870">
    <property type="component" value="Unassembled WGS sequence"/>
</dbReference>
<sequence length="187" mass="20609">MAARSSLLAPARRHHAALGSILEEAPFEYVPRTFVTREHPLQPKADPNDWLHRDADGNPVLFAAADEVPEGVELSEPIEDGETVPLIAVRRYQTTEMQVVSDGTYSVPGTPPESVNWFQLHEACGASTLKRLAELMVEEGAVGSSMVSYFQRAEVTCLYNGEEHSLELMDRQASMLNLLSVETVGRC</sequence>
<organism evidence="1 2">
    <name type="scientific">Plastoroseomonas hellenica</name>
    <dbReference type="NCBI Taxonomy" id="2687306"/>
    <lineage>
        <taxon>Bacteria</taxon>
        <taxon>Pseudomonadati</taxon>
        <taxon>Pseudomonadota</taxon>
        <taxon>Alphaproteobacteria</taxon>
        <taxon>Acetobacterales</taxon>
        <taxon>Acetobacteraceae</taxon>
        <taxon>Plastoroseomonas</taxon>
    </lineage>
</organism>
<evidence type="ECO:0000313" key="1">
    <source>
        <dbReference type="EMBL" id="MBR0663981.1"/>
    </source>
</evidence>
<protein>
    <submittedName>
        <fullName evidence="1">Uncharacterized protein</fullName>
    </submittedName>
</protein>
<proteinExistence type="predicted"/>
<dbReference type="RefSeq" id="WP_211851585.1">
    <property type="nucleotide sequence ID" value="NZ_JAAGBB010000006.1"/>
</dbReference>
<evidence type="ECO:0000313" key="2">
    <source>
        <dbReference type="Proteomes" id="UP001196870"/>
    </source>
</evidence>
<gene>
    <name evidence="1" type="ORF">GXW71_06380</name>
</gene>
<comment type="caution">
    <text evidence="1">The sequence shown here is derived from an EMBL/GenBank/DDBJ whole genome shotgun (WGS) entry which is preliminary data.</text>
</comment>
<dbReference type="EMBL" id="JAAGBB010000006">
    <property type="protein sequence ID" value="MBR0663981.1"/>
    <property type="molecule type" value="Genomic_DNA"/>
</dbReference>
<keyword evidence="2" id="KW-1185">Reference proteome</keyword>
<name>A0ABS5EUK1_9PROT</name>
<reference evidence="2" key="1">
    <citation type="journal article" date="2021" name="Syst. Appl. Microbiol.">
        <title>Roseomonas hellenica sp. nov., isolated from roots of wild-growing Alkanna tinctoria.</title>
        <authorList>
            <person name="Rat A."/>
            <person name="Naranjo H.D."/>
            <person name="Lebbe L."/>
            <person name="Cnockaert M."/>
            <person name="Krigas N."/>
            <person name="Grigoriadou K."/>
            <person name="Maloupa E."/>
            <person name="Willems A."/>
        </authorList>
    </citation>
    <scope>NUCLEOTIDE SEQUENCE [LARGE SCALE GENOMIC DNA]</scope>
    <source>
        <strain evidence="2">LMG 31523</strain>
    </source>
</reference>